<keyword evidence="10" id="KW-1185">Reference proteome</keyword>
<dbReference type="PROSITE" id="PS50174">
    <property type="entry name" value="G_PATCH"/>
    <property type="match status" value="1"/>
</dbReference>
<dbReference type="HOGENOM" id="CLU_100459_0_0_1"/>
<dbReference type="OMA" id="CANEMDG"/>
<keyword evidence="2 6" id="KW-0507">mRNA processing</keyword>
<dbReference type="InterPro" id="IPR012677">
    <property type="entry name" value="Nucleotide-bd_a/b_plait_sf"/>
</dbReference>
<dbReference type="EMBL" id="JH993090">
    <property type="protein sequence ID" value="EKX35439.1"/>
    <property type="molecule type" value="Genomic_DNA"/>
</dbReference>
<evidence type="ECO:0000256" key="2">
    <source>
        <dbReference type="ARBA" id="ARBA00022664"/>
    </source>
</evidence>
<evidence type="ECO:0000256" key="1">
    <source>
        <dbReference type="ARBA" id="ARBA00004123"/>
    </source>
</evidence>
<evidence type="ECO:0000259" key="7">
    <source>
        <dbReference type="PROSITE" id="PS50174"/>
    </source>
</evidence>
<gene>
    <name evidence="8" type="ORF">GUITHDRAFT_155487</name>
</gene>
<dbReference type="FunFam" id="3.30.70.330:FF:000382">
    <property type="entry name" value="G-patch domain-containing protein"/>
    <property type="match status" value="1"/>
</dbReference>
<reference evidence="8 10" key="1">
    <citation type="journal article" date="2012" name="Nature">
        <title>Algal genomes reveal evolutionary mosaicism and the fate of nucleomorphs.</title>
        <authorList>
            <consortium name="DOE Joint Genome Institute"/>
            <person name="Curtis B.A."/>
            <person name="Tanifuji G."/>
            <person name="Burki F."/>
            <person name="Gruber A."/>
            <person name="Irimia M."/>
            <person name="Maruyama S."/>
            <person name="Arias M.C."/>
            <person name="Ball S.G."/>
            <person name="Gile G.H."/>
            <person name="Hirakawa Y."/>
            <person name="Hopkins J.F."/>
            <person name="Kuo A."/>
            <person name="Rensing S.A."/>
            <person name="Schmutz J."/>
            <person name="Symeonidi A."/>
            <person name="Elias M."/>
            <person name="Eveleigh R.J."/>
            <person name="Herman E.K."/>
            <person name="Klute M.J."/>
            <person name="Nakayama T."/>
            <person name="Obornik M."/>
            <person name="Reyes-Prieto A."/>
            <person name="Armbrust E.V."/>
            <person name="Aves S.J."/>
            <person name="Beiko R.G."/>
            <person name="Coutinho P."/>
            <person name="Dacks J.B."/>
            <person name="Durnford D.G."/>
            <person name="Fast N.M."/>
            <person name="Green B.R."/>
            <person name="Grisdale C.J."/>
            <person name="Hempel F."/>
            <person name="Henrissat B."/>
            <person name="Hoppner M.P."/>
            <person name="Ishida K."/>
            <person name="Kim E."/>
            <person name="Koreny L."/>
            <person name="Kroth P.G."/>
            <person name="Liu Y."/>
            <person name="Malik S.B."/>
            <person name="Maier U.G."/>
            <person name="McRose D."/>
            <person name="Mock T."/>
            <person name="Neilson J.A."/>
            <person name="Onodera N.T."/>
            <person name="Poole A.M."/>
            <person name="Pritham E.J."/>
            <person name="Richards T.A."/>
            <person name="Rocap G."/>
            <person name="Roy S.W."/>
            <person name="Sarai C."/>
            <person name="Schaack S."/>
            <person name="Shirato S."/>
            <person name="Slamovits C.H."/>
            <person name="Spencer D.F."/>
            <person name="Suzuki S."/>
            <person name="Worden A.Z."/>
            <person name="Zauner S."/>
            <person name="Barry K."/>
            <person name="Bell C."/>
            <person name="Bharti A.K."/>
            <person name="Crow J.A."/>
            <person name="Grimwood J."/>
            <person name="Kramer R."/>
            <person name="Lindquist E."/>
            <person name="Lucas S."/>
            <person name="Salamov A."/>
            <person name="McFadden G.I."/>
            <person name="Lane C.E."/>
            <person name="Keeling P.J."/>
            <person name="Gray M.W."/>
            <person name="Grigoriev I.V."/>
            <person name="Archibald J.M."/>
        </authorList>
    </citation>
    <scope>NUCLEOTIDE SEQUENCE</scope>
    <source>
        <strain evidence="8 10">CCMP2712</strain>
    </source>
</reference>
<keyword evidence="3 6" id="KW-0694">RNA-binding</keyword>
<dbReference type="PaxDb" id="55529-EKX35439"/>
<sequence length="150" mass="16466">MKRMGWEEGKGLGAQSQGITAALQAHKTGNKTGRIVSNELGQLGAPSRCVLLTNMVGAGEVDERLEEETKQECSKYGFISRCVIHELPPGAPEDQAVRIFLLFGKQESAMKAVMDLDGRFFGGRQVRASFFGEDDFANKKLDPKETDDEL</sequence>
<name>L1IHN2_GUITC</name>
<dbReference type="SMART" id="SM00361">
    <property type="entry name" value="RRM_1"/>
    <property type="match status" value="1"/>
</dbReference>
<protein>
    <recommendedName>
        <fullName evidence="7">G-patch domain-containing protein</fullName>
    </recommendedName>
</protein>
<dbReference type="PANTHER" id="PTHR13288:SF8">
    <property type="entry name" value="SPLICING FACTOR 45"/>
    <property type="match status" value="1"/>
</dbReference>
<dbReference type="EnsemblProtists" id="EKX35439">
    <property type="protein sequence ID" value="EKX35439"/>
    <property type="gene ID" value="GUITHDRAFT_155487"/>
</dbReference>
<dbReference type="InterPro" id="IPR035979">
    <property type="entry name" value="RBD_domain_sf"/>
</dbReference>
<dbReference type="KEGG" id="gtt:GUITHDRAFT_155487"/>
<proteinExistence type="predicted"/>
<dbReference type="OrthoDB" id="5411533at2759"/>
<accession>L1IHN2</accession>
<evidence type="ECO:0000256" key="6">
    <source>
        <dbReference type="PIRNR" id="PIRNR031066"/>
    </source>
</evidence>
<dbReference type="AlphaFoldDB" id="L1IHN2"/>
<evidence type="ECO:0000256" key="4">
    <source>
        <dbReference type="ARBA" id="ARBA00023187"/>
    </source>
</evidence>
<dbReference type="GO" id="GO:0071011">
    <property type="term" value="C:precatalytic spliceosome"/>
    <property type="evidence" value="ECO:0007669"/>
    <property type="project" value="TreeGrafter"/>
</dbReference>
<dbReference type="Proteomes" id="UP000011087">
    <property type="component" value="Unassembled WGS sequence"/>
</dbReference>
<reference evidence="9" key="3">
    <citation type="submission" date="2016-03" db="UniProtKB">
        <authorList>
            <consortium name="EnsemblProtists"/>
        </authorList>
    </citation>
    <scope>IDENTIFICATION</scope>
</reference>
<dbReference type="SUPFAM" id="SSF54928">
    <property type="entry name" value="RNA-binding domain, RBD"/>
    <property type="match status" value="1"/>
</dbReference>
<dbReference type="InterPro" id="IPR040052">
    <property type="entry name" value="RBM17"/>
</dbReference>
<dbReference type="GO" id="GO:0045292">
    <property type="term" value="P:mRNA cis splicing, via spliceosome"/>
    <property type="evidence" value="ECO:0007669"/>
    <property type="project" value="UniProtKB-UniRule"/>
</dbReference>
<dbReference type="PANTHER" id="PTHR13288">
    <property type="entry name" value="SPLICING FACTOR 45 SPF45"/>
    <property type="match status" value="1"/>
</dbReference>
<dbReference type="eggNOG" id="KOG1996">
    <property type="taxonomic scope" value="Eukaryota"/>
</dbReference>
<dbReference type="RefSeq" id="XP_005822419.1">
    <property type="nucleotide sequence ID" value="XM_005822362.1"/>
</dbReference>
<dbReference type="Pfam" id="PF01585">
    <property type="entry name" value="G-patch"/>
    <property type="match status" value="1"/>
</dbReference>
<feature type="domain" description="G-patch" evidence="7">
    <location>
        <begin position="1"/>
        <end position="39"/>
    </location>
</feature>
<dbReference type="InterPro" id="IPR003954">
    <property type="entry name" value="RRM_euk-type"/>
</dbReference>
<evidence type="ECO:0000313" key="8">
    <source>
        <dbReference type="EMBL" id="EKX35439.1"/>
    </source>
</evidence>
<keyword evidence="5" id="KW-0539">Nucleus</keyword>
<evidence type="ECO:0000256" key="3">
    <source>
        <dbReference type="ARBA" id="ARBA00022884"/>
    </source>
</evidence>
<organism evidence="8">
    <name type="scientific">Guillardia theta (strain CCMP2712)</name>
    <name type="common">Cryptophyte</name>
    <dbReference type="NCBI Taxonomy" id="905079"/>
    <lineage>
        <taxon>Eukaryota</taxon>
        <taxon>Cryptophyceae</taxon>
        <taxon>Pyrenomonadales</taxon>
        <taxon>Geminigeraceae</taxon>
        <taxon>Guillardia</taxon>
    </lineage>
</organism>
<dbReference type="GeneID" id="17292185"/>
<dbReference type="Gene3D" id="3.30.70.330">
    <property type="match status" value="1"/>
</dbReference>
<evidence type="ECO:0000313" key="9">
    <source>
        <dbReference type="EnsemblProtists" id="EKX35439"/>
    </source>
</evidence>
<keyword evidence="4 6" id="KW-0508">mRNA splicing</keyword>
<comment type="subcellular location">
    <subcellularLocation>
        <location evidence="1">Nucleus</location>
    </subcellularLocation>
</comment>
<dbReference type="STRING" id="905079.L1IHN2"/>
<evidence type="ECO:0000256" key="5">
    <source>
        <dbReference type="ARBA" id="ARBA00023242"/>
    </source>
</evidence>
<dbReference type="InterPro" id="IPR000467">
    <property type="entry name" value="G_patch_dom"/>
</dbReference>
<dbReference type="PIRSF" id="PIRSF031066">
    <property type="entry name" value="Splicing_factor_SPF45"/>
    <property type="match status" value="1"/>
</dbReference>
<reference evidence="10" key="2">
    <citation type="submission" date="2012-11" db="EMBL/GenBank/DDBJ databases">
        <authorList>
            <person name="Kuo A."/>
            <person name="Curtis B.A."/>
            <person name="Tanifuji G."/>
            <person name="Burki F."/>
            <person name="Gruber A."/>
            <person name="Irimia M."/>
            <person name="Maruyama S."/>
            <person name="Arias M.C."/>
            <person name="Ball S.G."/>
            <person name="Gile G.H."/>
            <person name="Hirakawa Y."/>
            <person name="Hopkins J.F."/>
            <person name="Rensing S.A."/>
            <person name="Schmutz J."/>
            <person name="Symeonidi A."/>
            <person name="Elias M."/>
            <person name="Eveleigh R.J."/>
            <person name="Herman E.K."/>
            <person name="Klute M.J."/>
            <person name="Nakayama T."/>
            <person name="Obornik M."/>
            <person name="Reyes-Prieto A."/>
            <person name="Armbrust E.V."/>
            <person name="Aves S.J."/>
            <person name="Beiko R.G."/>
            <person name="Coutinho P."/>
            <person name="Dacks J.B."/>
            <person name="Durnford D.G."/>
            <person name="Fast N.M."/>
            <person name="Green B.R."/>
            <person name="Grisdale C."/>
            <person name="Hempe F."/>
            <person name="Henrissat B."/>
            <person name="Hoppner M.P."/>
            <person name="Ishida K.-I."/>
            <person name="Kim E."/>
            <person name="Koreny L."/>
            <person name="Kroth P.G."/>
            <person name="Liu Y."/>
            <person name="Malik S.-B."/>
            <person name="Maier U.G."/>
            <person name="McRose D."/>
            <person name="Mock T."/>
            <person name="Neilson J.A."/>
            <person name="Onodera N.T."/>
            <person name="Poole A.M."/>
            <person name="Pritham E.J."/>
            <person name="Richards T.A."/>
            <person name="Rocap G."/>
            <person name="Roy S.W."/>
            <person name="Sarai C."/>
            <person name="Schaack S."/>
            <person name="Shirato S."/>
            <person name="Slamovits C.H."/>
            <person name="Spencer D.F."/>
            <person name="Suzuki S."/>
            <person name="Worden A.Z."/>
            <person name="Zauner S."/>
            <person name="Barry K."/>
            <person name="Bell C."/>
            <person name="Bharti A.K."/>
            <person name="Crow J.A."/>
            <person name="Grimwood J."/>
            <person name="Kramer R."/>
            <person name="Lindquist E."/>
            <person name="Lucas S."/>
            <person name="Salamov A."/>
            <person name="McFadden G.I."/>
            <person name="Lane C.E."/>
            <person name="Keeling P.J."/>
            <person name="Gray M.W."/>
            <person name="Grigoriev I.V."/>
            <person name="Archibald J.M."/>
        </authorList>
    </citation>
    <scope>NUCLEOTIDE SEQUENCE</scope>
    <source>
        <strain evidence="10">CCMP2712</strain>
    </source>
</reference>
<evidence type="ECO:0000313" key="10">
    <source>
        <dbReference type="Proteomes" id="UP000011087"/>
    </source>
</evidence>
<dbReference type="GO" id="GO:0003723">
    <property type="term" value="F:RNA binding"/>
    <property type="evidence" value="ECO:0007669"/>
    <property type="project" value="UniProtKB-UniRule"/>
</dbReference>